<dbReference type="Proteomes" id="UP000721844">
    <property type="component" value="Unassembled WGS sequence"/>
</dbReference>
<name>A0A963Z7U1_9PROT</name>
<dbReference type="EMBL" id="JAESVA010000029">
    <property type="protein sequence ID" value="MCB8884111.1"/>
    <property type="molecule type" value="Genomic_DNA"/>
</dbReference>
<dbReference type="SUPFAM" id="SSF48295">
    <property type="entry name" value="TrpR-like"/>
    <property type="match status" value="1"/>
</dbReference>
<dbReference type="InterPro" id="IPR010921">
    <property type="entry name" value="Trp_repressor/repl_initiator"/>
</dbReference>
<evidence type="ECO:0000313" key="2">
    <source>
        <dbReference type="Proteomes" id="UP000721844"/>
    </source>
</evidence>
<accession>A0A963Z7U1</accession>
<dbReference type="AlphaFoldDB" id="A0A963Z7U1"/>
<protein>
    <submittedName>
        <fullName evidence="1">Transposase</fullName>
    </submittedName>
</protein>
<dbReference type="GO" id="GO:0006313">
    <property type="term" value="P:DNA transposition"/>
    <property type="evidence" value="ECO:0007669"/>
    <property type="project" value="InterPro"/>
</dbReference>
<evidence type="ECO:0000313" key="1">
    <source>
        <dbReference type="EMBL" id="MCB8884111.1"/>
    </source>
</evidence>
<dbReference type="InterPro" id="IPR002514">
    <property type="entry name" value="Transposase_8"/>
</dbReference>
<keyword evidence="2" id="KW-1185">Reference proteome</keyword>
<gene>
    <name evidence="1" type="ORF">ACELLULO517_28115</name>
</gene>
<dbReference type="GO" id="GO:0043565">
    <property type="term" value="F:sequence-specific DNA binding"/>
    <property type="evidence" value="ECO:0007669"/>
    <property type="project" value="InterPro"/>
</dbReference>
<proteinExistence type="predicted"/>
<dbReference type="GO" id="GO:0004803">
    <property type="term" value="F:transposase activity"/>
    <property type="evidence" value="ECO:0007669"/>
    <property type="project" value="InterPro"/>
</dbReference>
<comment type="caution">
    <text evidence="1">The sequence shown here is derived from an EMBL/GenBank/DDBJ whole genome shotgun (WGS) entry which is preliminary data.</text>
</comment>
<sequence>MIEIMGTKLRVRRRHKSWPEAVKRKIVAASFVPGASVLMVARQYDVNTNLVFSWRILG</sequence>
<reference evidence="1 2" key="1">
    <citation type="journal article" date="2021" name="Microorganisms">
        <title>Acidisoma silvae sp. nov. and Acidisomacellulosilytica sp. nov., Two Acidophilic Bacteria Isolated from Decaying Wood, Hydrolyzing Cellulose and Producing Poly-3-hydroxybutyrate.</title>
        <authorList>
            <person name="Mieszkin S."/>
            <person name="Pouder E."/>
            <person name="Uroz S."/>
            <person name="Simon-Colin C."/>
            <person name="Alain K."/>
        </authorList>
    </citation>
    <scope>NUCLEOTIDE SEQUENCE [LARGE SCALE GENOMIC DNA]</scope>
    <source>
        <strain evidence="1 2">HW T5.17</strain>
    </source>
</reference>
<dbReference type="RefSeq" id="WP_227310845.1">
    <property type="nucleotide sequence ID" value="NZ_JAESVA010000029.1"/>
</dbReference>
<dbReference type="Pfam" id="PF01527">
    <property type="entry name" value="HTH_Tnp_1"/>
    <property type="match status" value="1"/>
</dbReference>
<organism evidence="1 2">
    <name type="scientific">Acidisoma cellulosilyticum</name>
    <dbReference type="NCBI Taxonomy" id="2802395"/>
    <lineage>
        <taxon>Bacteria</taxon>
        <taxon>Pseudomonadati</taxon>
        <taxon>Pseudomonadota</taxon>
        <taxon>Alphaproteobacteria</taxon>
        <taxon>Acetobacterales</taxon>
        <taxon>Acidocellaceae</taxon>
        <taxon>Acidisoma</taxon>
    </lineage>
</organism>